<keyword evidence="2" id="KW-1185">Reference proteome</keyword>
<reference evidence="1" key="1">
    <citation type="journal article" date="2022" name="Int. J. Mol. Sci.">
        <title>Draft Genome of Tanacetum Coccineum: Genomic Comparison of Closely Related Tanacetum-Family Plants.</title>
        <authorList>
            <person name="Yamashiro T."/>
            <person name="Shiraishi A."/>
            <person name="Nakayama K."/>
            <person name="Satake H."/>
        </authorList>
    </citation>
    <scope>NUCLEOTIDE SEQUENCE</scope>
</reference>
<gene>
    <name evidence="1" type="ORF">Tco_1041362</name>
</gene>
<comment type="caution">
    <text evidence="1">The sequence shown here is derived from an EMBL/GenBank/DDBJ whole genome shotgun (WGS) entry which is preliminary data.</text>
</comment>
<reference evidence="1" key="2">
    <citation type="submission" date="2022-01" db="EMBL/GenBank/DDBJ databases">
        <authorList>
            <person name="Yamashiro T."/>
            <person name="Shiraishi A."/>
            <person name="Satake H."/>
            <person name="Nakayama K."/>
        </authorList>
    </citation>
    <scope>NUCLEOTIDE SEQUENCE</scope>
</reference>
<proteinExistence type="predicted"/>
<evidence type="ECO:0000313" key="1">
    <source>
        <dbReference type="EMBL" id="GJT74637.1"/>
    </source>
</evidence>
<organism evidence="1 2">
    <name type="scientific">Tanacetum coccineum</name>
    <dbReference type="NCBI Taxonomy" id="301880"/>
    <lineage>
        <taxon>Eukaryota</taxon>
        <taxon>Viridiplantae</taxon>
        <taxon>Streptophyta</taxon>
        <taxon>Embryophyta</taxon>
        <taxon>Tracheophyta</taxon>
        <taxon>Spermatophyta</taxon>
        <taxon>Magnoliopsida</taxon>
        <taxon>eudicotyledons</taxon>
        <taxon>Gunneridae</taxon>
        <taxon>Pentapetalae</taxon>
        <taxon>asterids</taxon>
        <taxon>campanulids</taxon>
        <taxon>Asterales</taxon>
        <taxon>Asteraceae</taxon>
        <taxon>Asteroideae</taxon>
        <taxon>Anthemideae</taxon>
        <taxon>Anthemidinae</taxon>
        <taxon>Tanacetum</taxon>
    </lineage>
</organism>
<name>A0ABQ5GI72_9ASTR</name>
<sequence>MASTTEHKGAVEDEDTGAHIALIVKLDEVAVTTGDEDDDDPLFDPKAKLYRFDKDGTIRAFEISPLGLRGSIRG</sequence>
<dbReference type="Proteomes" id="UP001151760">
    <property type="component" value="Unassembled WGS sequence"/>
</dbReference>
<protein>
    <submittedName>
        <fullName evidence="1">Ran-binding protein 1 homolog b-like protein</fullName>
    </submittedName>
</protein>
<evidence type="ECO:0000313" key="2">
    <source>
        <dbReference type="Proteomes" id="UP001151760"/>
    </source>
</evidence>
<dbReference type="Gene3D" id="2.30.29.30">
    <property type="entry name" value="Pleckstrin-homology domain (PH domain)/Phosphotyrosine-binding domain (PTB)"/>
    <property type="match status" value="1"/>
</dbReference>
<accession>A0ABQ5GI72</accession>
<dbReference type="EMBL" id="BQNB010018458">
    <property type="protein sequence ID" value="GJT74637.1"/>
    <property type="molecule type" value="Genomic_DNA"/>
</dbReference>
<dbReference type="InterPro" id="IPR011993">
    <property type="entry name" value="PH-like_dom_sf"/>
</dbReference>